<dbReference type="PROSITE" id="PS51257">
    <property type="entry name" value="PROKAR_LIPOPROTEIN"/>
    <property type="match status" value="1"/>
</dbReference>
<evidence type="ECO:0000313" key="2">
    <source>
        <dbReference type="Proteomes" id="UP001560573"/>
    </source>
</evidence>
<dbReference type="InterPro" id="IPR011990">
    <property type="entry name" value="TPR-like_helical_dom_sf"/>
</dbReference>
<dbReference type="EMBL" id="JAULBC010000003">
    <property type="protein sequence ID" value="MEX6688237.1"/>
    <property type="molecule type" value="Genomic_DNA"/>
</dbReference>
<comment type="caution">
    <text evidence="1">The sequence shown here is derived from an EMBL/GenBank/DDBJ whole genome shotgun (WGS) entry which is preliminary data.</text>
</comment>
<dbReference type="InterPro" id="IPR041662">
    <property type="entry name" value="SusD-like_2"/>
</dbReference>
<evidence type="ECO:0000313" key="1">
    <source>
        <dbReference type="EMBL" id="MEX6688237.1"/>
    </source>
</evidence>
<keyword evidence="2" id="KW-1185">Reference proteome</keyword>
<dbReference type="Pfam" id="PF12771">
    <property type="entry name" value="SusD-like_2"/>
    <property type="match status" value="1"/>
</dbReference>
<gene>
    <name evidence="1" type="ORF">QTN47_12060</name>
</gene>
<dbReference type="RefSeq" id="WP_369329645.1">
    <property type="nucleotide sequence ID" value="NZ_JAULBC010000003.1"/>
</dbReference>
<sequence length="469" mass="51342">MKRNLIICLAAGLLLFTGGCSKYLDKLDNPNLVTDPPLNGLLAEATFQSGMDVYRMGDIVSYYTQYLASNSKGSDADIYNEVDYSTTWTNFYNTMMNIQQMITLAEKQGASKHLGVGKILMALNLNMLVNSFGDVPYSEALKGQELLVPKFDDQATLLATCMQLVDDGIAALKQTDATLDLNAASDVIHGGSADAWIKTGYALKARFLNQWSKTSDYKPADILTALGTAYSSNADDAQLTAFSGRSPWNQVAYDNSVLDLDGWMSTQFIDATNGKTYGIFDPRLPKIATLTKFGDYRGTPNGAGRIGTGTDNEESYLSLDGFYSKSAAPLLVITYAETKFIEAEVAFRTNDKTRAYDAYLAGISANMDKLGVSGTDKATYMNNPAVSVGAANLTLDLIFKEKYVAMVLNPESWVDARRYDYKYKDFGLPVGAVMNTFIRRVAYPTVETSRNGANVPTISGLDEKLIWDK</sequence>
<reference evidence="1 2" key="1">
    <citation type="submission" date="2023-07" db="EMBL/GenBank/DDBJ databases">
        <authorList>
            <person name="Lian W.-H."/>
        </authorList>
    </citation>
    <scope>NUCLEOTIDE SEQUENCE [LARGE SCALE GENOMIC DNA]</scope>
    <source>
        <strain evidence="1 2">SYSU DXS3180</strain>
    </source>
</reference>
<accession>A0ABV3ZED1</accession>
<dbReference type="SUPFAM" id="SSF48452">
    <property type="entry name" value="TPR-like"/>
    <property type="match status" value="1"/>
</dbReference>
<keyword evidence="1" id="KW-0449">Lipoprotein</keyword>
<dbReference type="Proteomes" id="UP001560573">
    <property type="component" value="Unassembled WGS sequence"/>
</dbReference>
<name>A0ABV3ZED1_9BACT</name>
<proteinExistence type="predicted"/>
<protein>
    <submittedName>
        <fullName evidence="1">SusD/RagB family nutrient-binding outer membrane lipoprotein</fullName>
    </submittedName>
</protein>
<organism evidence="1 2">
    <name type="scientific">Danxiaibacter flavus</name>
    <dbReference type="NCBI Taxonomy" id="3049108"/>
    <lineage>
        <taxon>Bacteria</taxon>
        <taxon>Pseudomonadati</taxon>
        <taxon>Bacteroidota</taxon>
        <taxon>Chitinophagia</taxon>
        <taxon>Chitinophagales</taxon>
        <taxon>Chitinophagaceae</taxon>
        <taxon>Danxiaibacter</taxon>
    </lineage>
</organism>
<dbReference type="Gene3D" id="1.25.40.390">
    <property type="match status" value="1"/>
</dbReference>